<sequence length="99" mass="11963">MEKLERITEQLEEGSLSLDEALERFEEGVKLIDFCEKKLREAEKKIQVLMKEKEGFRLKEWREEKIEDQRNEGKSDEEEKIRPEEDSNSLFKDLKEEED</sequence>
<dbReference type="InterPro" id="IPR003761">
    <property type="entry name" value="Exonuc_VII_S"/>
</dbReference>
<evidence type="ECO:0000256" key="4">
    <source>
        <dbReference type="ARBA" id="ARBA00022801"/>
    </source>
</evidence>
<evidence type="ECO:0000313" key="10">
    <source>
        <dbReference type="Proteomes" id="UP000319130"/>
    </source>
</evidence>
<dbReference type="GO" id="GO:0008855">
    <property type="term" value="F:exodeoxyribonuclease VII activity"/>
    <property type="evidence" value="ECO:0007669"/>
    <property type="project" value="UniProtKB-UniRule"/>
</dbReference>
<dbReference type="Pfam" id="PF02609">
    <property type="entry name" value="Exonuc_VII_S"/>
    <property type="match status" value="1"/>
</dbReference>
<keyword evidence="3" id="KW-0540">Nuclease</keyword>
<keyword evidence="5" id="KW-0269">Exonuclease</keyword>
<dbReference type="GO" id="GO:0006308">
    <property type="term" value="P:DNA catabolic process"/>
    <property type="evidence" value="ECO:0007669"/>
    <property type="project" value="UniProtKB-UniRule"/>
</dbReference>
<evidence type="ECO:0000256" key="5">
    <source>
        <dbReference type="ARBA" id="ARBA00022839"/>
    </source>
</evidence>
<keyword evidence="2" id="KW-0963">Cytoplasm</keyword>
<comment type="similarity">
    <text evidence="1">Belongs to the XseB family.</text>
</comment>
<evidence type="ECO:0000256" key="3">
    <source>
        <dbReference type="ARBA" id="ARBA00022722"/>
    </source>
</evidence>
<evidence type="ECO:0000256" key="8">
    <source>
        <dbReference type="SAM" id="MobiDB-lite"/>
    </source>
</evidence>
<evidence type="ECO:0000256" key="2">
    <source>
        <dbReference type="ARBA" id="ARBA00022490"/>
    </source>
</evidence>
<dbReference type="NCBIfam" id="TIGR01280">
    <property type="entry name" value="xseB"/>
    <property type="match status" value="1"/>
</dbReference>
<reference evidence="9 10" key="1">
    <citation type="submission" date="2019-03" db="EMBL/GenBank/DDBJ databases">
        <title>Metabolic potential of uncultured bacteria and archaea associated with petroleum seepage in deep-sea sediments.</title>
        <authorList>
            <person name="Dong X."/>
            <person name="Hubert C."/>
        </authorList>
    </citation>
    <scope>NUCLEOTIDE SEQUENCE [LARGE SCALE GENOMIC DNA]</scope>
    <source>
        <strain evidence="9">E29_bin52</strain>
    </source>
</reference>
<dbReference type="AlphaFoldDB" id="A0A523WAD0"/>
<evidence type="ECO:0000256" key="6">
    <source>
        <dbReference type="NCBIfam" id="TIGR01280"/>
    </source>
</evidence>
<dbReference type="Gene3D" id="1.10.287.1040">
    <property type="entry name" value="Exonuclease VII, small subunit"/>
    <property type="match status" value="1"/>
</dbReference>
<organism evidence="9 10">
    <name type="scientific">Aerophobetes bacterium</name>
    <dbReference type="NCBI Taxonomy" id="2030807"/>
    <lineage>
        <taxon>Bacteria</taxon>
        <taxon>Candidatus Aerophobota</taxon>
    </lineage>
</organism>
<feature type="compositionally biased region" description="Basic and acidic residues" evidence="8">
    <location>
        <begin position="66"/>
        <end position="85"/>
    </location>
</feature>
<dbReference type="PANTHER" id="PTHR34137:SF1">
    <property type="entry name" value="EXODEOXYRIBONUCLEASE 7 SMALL SUBUNIT"/>
    <property type="match status" value="1"/>
</dbReference>
<evidence type="ECO:0000313" key="9">
    <source>
        <dbReference type="EMBL" id="TET63983.1"/>
    </source>
</evidence>
<keyword evidence="7" id="KW-0175">Coiled coil</keyword>
<dbReference type="SUPFAM" id="SSF116842">
    <property type="entry name" value="XseB-like"/>
    <property type="match status" value="1"/>
</dbReference>
<dbReference type="InterPro" id="IPR037004">
    <property type="entry name" value="Exonuc_VII_ssu_sf"/>
</dbReference>
<evidence type="ECO:0000256" key="1">
    <source>
        <dbReference type="ARBA" id="ARBA00009998"/>
    </source>
</evidence>
<protein>
    <recommendedName>
        <fullName evidence="6">Exodeoxyribonuclease VII small subunit</fullName>
        <ecNumber evidence="6">3.1.11.6</ecNumber>
    </recommendedName>
</protein>
<gene>
    <name evidence="9" type="primary">xseB</name>
    <name evidence="9" type="ORF">E3J48_01715</name>
</gene>
<dbReference type="EMBL" id="SOIZ01000074">
    <property type="protein sequence ID" value="TET63983.1"/>
    <property type="molecule type" value="Genomic_DNA"/>
</dbReference>
<feature type="region of interest" description="Disordered" evidence="8">
    <location>
        <begin position="66"/>
        <end position="99"/>
    </location>
</feature>
<dbReference type="GO" id="GO:0005829">
    <property type="term" value="C:cytosol"/>
    <property type="evidence" value="ECO:0007669"/>
    <property type="project" value="TreeGrafter"/>
</dbReference>
<dbReference type="GO" id="GO:0009318">
    <property type="term" value="C:exodeoxyribonuclease VII complex"/>
    <property type="evidence" value="ECO:0007669"/>
    <property type="project" value="UniProtKB-UniRule"/>
</dbReference>
<keyword evidence="4 9" id="KW-0378">Hydrolase</keyword>
<dbReference type="PANTHER" id="PTHR34137">
    <property type="entry name" value="EXODEOXYRIBONUCLEASE 7 SMALL SUBUNIT"/>
    <property type="match status" value="1"/>
</dbReference>
<evidence type="ECO:0000256" key="7">
    <source>
        <dbReference type="SAM" id="Coils"/>
    </source>
</evidence>
<dbReference type="Proteomes" id="UP000319130">
    <property type="component" value="Unassembled WGS sequence"/>
</dbReference>
<accession>A0A523WAD0</accession>
<dbReference type="EC" id="3.1.11.6" evidence="6"/>
<name>A0A523WAD0_UNCAE</name>
<feature type="coiled-coil region" evidence="7">
    <location>
        <begin position="4"/>
        <end position="59"/>
    </location>
</feature>
<comment type="caution">
    <text evidence="9">The sequence shown here is derived from an EMBL/GenBank/DDBJ whole genome shotgun (WGS) entry which is preliminary data.</text>
</comment>
<proteinExistence type="inferred from homology"/>